<keyword evidence="1" id="KW-1133">Transmembrane helix</keyword>
<evidence type="ECO:0000313" key="2">
    <source>
        <dbReference type="EMBL" id="PNT74662.1"/>
    </source>
</evidence>
<dbReference type="AlphaFoldDB" id="A0A2K2DK62"/>
<reference evidence="2" key="2">
    <citation type="submission" date="2017-06" db="EMBL/GenBank/DDBJ databases">
        <title>WGS assembly of Brachypodium distachyon.</title>
        <authorList>
            <consortium name="The International Brachypodium Initiative"/>
            <person name="Lucas S."/>
            <person name="Harmon-Smith M."/>
            <person name="Lail K."/>
            <person name="Tice H."/>
            <person name="Grimwood J."/>
            <person name="Bruce D."/>
            <person name="Barry K."/>
            <person name="Shu S."/>
            <person name="Lindquist E."/>
            <person name="Wang M."/>
            <person name="Pitluck S."/>
            <person name="Vogel J.P."/>
            <person name="Garvin D.F."/>
            <person name="Mockler T.C."/>
            <person name="Schmutz J."/>
            <person name="Rokhsar D."/>
            <person name="Bevan M.W."/>
        </authorList>
    </citation>
    <scope>NUCLEOTIDE SEQUENCE</scope>
    <source>
        <strain evidence="2">Bd21</strain>
    </source>
</reference>
<gene>
    <name evidence="2" type="ORF">BRADI_1g19903v3</name>
</gene>
<reference evidence="2 3" key="1">
    <citation type="journal article" date="2010" name="Nature">
        <title>Genome sequencing and analysis of the model grass Brachypodium distachyon.</title>
        <authorList>
            <consortium name="International Brachypodium Initiative"/>
        </authorList>
    </citation>
    <scope>NUCLEOTIDE SEQUENCE [LARGE SCALE GENOMIC DNA]</scope>
    <source>
        <strain evidence="2 3">Bd21</strain>
    </source>
</reference>
<accession>A0A2K2DK62</accession>
<dbReference type="InParanoid" id="A0A2K2DK62"/>
<evidence type="ECO:0000313" key="4">
    <source>
        <dbReference type="Proteomes" id="UP000008810"/>
    </source>
</evidence>
<organism evidence="2">
    <name type="scientific">Brachypodium distachyon</name>
    <name type="common">Purple false brome</name>
    <name type="synonym">Trachynia distachya</name>
    <dbReference type="NCBI Taxonomy" id="15368"/>
    <lineage>
        <taxon>Eukaryota</taxon>
        <taxon>Viridiplantae</taxon>
        <taxon>Streptophyta</taxon>
        <taxon>Embryophyta</taxon>
        <taxon>Tracheophyta</taxon>
        <taxon>Spermatophyta</taxon>
        <taxon>Magnoliopsida</taxon>
        <taxon>Liliopsida</taxon>
        <taxon>Poales</taxon>
        <taxon>Poaceae</taxon>
        <taxon>BOP clade</taxon>
        <taxon>Pooideae</taxon>
        <taxon>Stipodae</taxon>
        <taxon>Brachypodieae</taxon>
        <taxon>Brachypodium</taxon>
    </lineage>
</organism>
<feature type="transmembrane region" description="Helical" evidence="1">
    <location>
        <begin position="46"/>
        <end position="68"/>
    </location>
</feature>
<dbReference type="EnsemblPlants" id="PNT74662">
    <property type="protein sequence ID" value="PNT74662"/>
    <property type="gene ID" value="BRADI_1g19903v3"/>
</dbReference>
<keyword evidence="1" id="KW-0472">Membrane</keyword>
<evidence type="ECO:0000256" key="1">
    <source>
        <dbReference type="SAM" id="Phobius"/>
    </source>
</evidence>
<dbReference type="Proteomes" id="UP000008810">
    <property type="component" value="Chromosome 1"/>
</dbReference>
<dbReference type="EMBL" id="CM000880">
    <property type="protein sequence ID" value="PNT74662.1"/>
    <property type="molecule type" value="Genomic_DNA"/>
</dbReference>
<name>A0A2K2DK62_BRADI</name>
<reference evidence="3" key="3">
    <citation type="submission" date="2018-08" db="UniProtKB">
        <authorList>
            <consortium name="EnsemblPlants"/>
        </authorList>
    </citation>
    <scope>IDENTIFICATION</scope>
    <source>
        <strain evidence="3">cv. Bd21</strain>
    </source>
</reference>
<protein>
    <submittedName>
        <fullName evidence="2 3">Uncharacterized protein</fullName>
    </submittedName>
</protein>
<keyword evidence="1" id="KW-0812">Transmembrane</keyword>
<dbReference type="Gramene" id="PNT74662">
    <property type="protein sequence ID" value="PNT74662"/>
    <property type="gene ID" value="BRADI_1g19903v3"/>
</dbReference>
<proteinExistence type="predicted"/>
<sequence length="81" mass="9135">MCQRGLLGQSLLATFLHHLVNSLHMHLPRLWPEPILFCATQKHPMLVSLLLLVLYIGISDNFMVGIGLQISQRTNEGLETD</sequence>
<keyword evidence="4" id="KW-1185">Reference proteome</keyword>
<evidence type="ECO:0000313" key="3">
    <source>
        <dbReference type="EnsemblPlants" id="PNT74662"/>
    </source>
</evidence>